<dbReference type="InterPro" id="IPR029060">
    <property type="entry name" value="PIN-like_dom_sf"/>
</dbReference>
<evidence type="ECO:0000313" key="1">
    <source>
        <dbReference type="EMBL" id="GAA4981621.1"/>
    </source>
</evidence>
<dbReference type="EMBL" id="BAABIL010000323">
    <property type="protein sequence ID" value="GAA4981621.1"/>
    <property type="molecule type" value="Genomic_DNA"/>
</dbReference>
<comment type="caution">
    <text evidence="1">The sequence shown here is derived from an EMBL/GenBank/DDBJ whole genome shotgun (WGS) entry which is preliminary data.</text>
</comment>
<accession>A0ABP9HYE2</accession>
<keyword evidence="2" id="KW-1185">Reference proteome</keyword>
<organism evidence="1 2">
    <name type="scientific">Kineococcus glutinatus</name>
    <dbReference type="NCBI Taxonomy" id="1070872"/>
    <lineage>
        <taxon>Bacteria</taxon>
        <taxon>Bacillati</taxon>
        <taxon>Actinomycetota</taxon>
        <taxon>Actinomycetes</taxon>
        <taxon>Kineosporiales</taxon>
        <taxon>Kineosporiaceae</taxon>
        <taxon>Kineococcus</taxon>
    </lineage>
</organism>
<reference evidence="2" key="1">
    <citation type="journal article" date="2019" name="Int. J. Syst. Evol. Microbiol.">
        <title>The Global Catalogue of Microorganisms (GCM) 10K type strain sequencing project: providing services to taxonomists for standard genome sequencing and annotation.</title>
        <authorList>
            <consortium name="The Broad Institute Genomics Platform"/>
            <consortium name="The Broad Institute Genome Sequencing Center for Infectious Disease"/>
            <person name="Wu L."/>
            <person name="Ma J."/>
        </authorList>
    </citation>
    <scope>NUCLEOTIDE SEQUENCE [LARGE SCALE GENOMIC DNA]</scope>
    <source>
        <strain evidence="2">JCM 18126</strain>
    </source>
</reference>
<dbReference type="SUPFAM" id="SSF88723">
    <property type="entry name" value="PIN domain-like"/>
    <property type="match status" value="1"/>
</dbReference>
<proteinExistence type="predicted"/>
<evidence type="ECO:0000313" key="2">
    <source>
        <dbReference type="Proteomes" id="UP001501195"/>
    </source>
</evidence>
<evidence type="ECO:0008006" key="3">
    <source>
        <dbReference type="Google" id="ProtNLM"/>
    </source>
</evidence>
<dbReference type="Proteomes" id="UP001501195">
    <property type="component" value="Unassembled WGS sequence"/>
</dbReference>
<sequence>MSAANWAELLEIAERRGLDITPIRELVTVVGFDAVEAEASTRYTSPGISLGDRCCLATAWVRRVAAVTADRSWSERFGDAAVVRQVRGPAG</sequence>
<protein>
    <recommendedName>
        <fullName evidence="3">PIN domain-containing protein</fullName>
    </recommendedName>
</protein>
<name>A0ABP9HYE2_9ACTN</name>
<gene>
    <name evidence="1" type="ORF">GCM10023225_22010</name>
</gene>